<evidence type="ECO:0000256" key="1">
    <source>
        <dbReference type="SAM" id="Coils"/>
    </source>
</evidence>
<keyword evidence="1" id="KW-0175">Coiled coil</keyword>
<dbReference type="Proteomes" id="UP000765509">
    <property type="component" value="Unassembled WGS sequence"/>
</dbReference>
<dbReference type="AlphaFoldDB" id="A0A9Q3GWU0"/>
<keyword evidence="4" id="KW-1185">Reference proteome</keyword>
<reference evidence="3" key="1">
    <citation type="submission" date="2021-03" db="EMBL/GenBank/DDBJ databases">
        <title>Draft genome sequence of rust myrtle Austropuccinia psidii MF-1, a brazilian biotype.</title>
        <authorList>
            <person name="Quecine M.C."/>
            <person name="Pachon D.M.R."/>
            <person name="Bonatelli M.L."/>
            <person name="Correr F.H."/>
            <person name="Franceschini L.M."/>
            <person name="Leite T.F."/>
            <person name="Margarido G.R.A."/>
            <person name="Almeida C.A."/>
            <person name="Ferrarezi J.A."/>
            <person name="Labate C.A."/>
        </authorList>
    </citation>
    <scope>NUCLEOTIDE SEQUENCE</scope>
    <source>
        <strain evidence="3">MF-1</strain>
    </source>
</reference>
<protein>
    <recommendedName>
        <fullName evidence="2">Retrovirus-related Pol polyprotein from transposon TNT 1-94-like beta-barrel domain-containing protein</fullName>
    </recommendedName>
</protein>
<comment type="caution">
    <text evidence="3">The sequence shown here is derived from an EMBL/GenBank/DDBJ whole genome shotgun (WGS) entry which is preliminary data.</text>
</comment>
<proteinExistence type="predicted"/>
<name>A0A9Q3GWU0_9BASI</name>
<evidence type="ECO:0000259" key="2">
    <source>
        <dbReference type="Pfam" id="PF22936"/>
    </source>
</evidence>
<evidence type="ECO:0000313" key="3">
    <source>
        <dbReference type="EMBL" id="MBW0482382.1"/>
    </source>
</evidence>
<feature type="coiled-coil region" evidence="1">
    <location>
        <begin position="35"/>
        <end position="66"/>
    </location>
</feature>
<feature type="domain" description="Retrovirus-related Pol polyprotein from transposon TNT 1-94-like beta-barrel" evidence="2">
    <location>
        <begin position="117"/>
        <end position="191"/>
    </location>
</feature>
<gene>
    <name evidence="3" type="ORF">O181_022097</name>
</gene>
<dbReference type="InterPro" id="IPR054722">
    <property type="entry name" value="PolX-like_BBD"/>
</dbReference>
<accession>A0A9Q3GWU0</accession>
<evidence type="ECO:0000313" key="4">
    <source>
        <dbReference type="Proteomes" id="UP000765509"/>
    </source>
</evidence>
<dbReference type="Pfam" id="PF22936">
    <property type="entry name" value="Pol_BBD"/>
    <property type="match status" value="1"/>
</dbReference>
<dbReference type="EMBL" id="AVOT02006756">
    <property type="protein sequence ID" value="MBW0482382.1"/>
    <property type="molecule type" value="Genomic_DNA"/>
</dbReference>
<organism evidence="3 4">
    <name type="scientific">Austropuccinia psidii MF-1</name>
    <dbReference type="NCBI Taxonomy" id="1389203"/>
    <lineage>
        <taxon>Eukaryota</taxon>
        <taxon>Fungi</taxon>
        <taxon>Dikarya</taxon>
        <taxon>Basidiomycota</taxon>
        <taxon>Pucciniomycotina</taxon>
        <taxon>Pucciniomycetes</taxon>
        <taxon>Pucciniales</taxon>
        <taxon>Sphaerophragmiaceae</taxon>
        <taxon>Austropuccinia</taxon>
    </lineage>
</organism>
<dbReference type="OrthoDB" id="5598079at2759"/>
<sequence>MWTIINLQTDYKTTGKLWLKKCQISETTPLLKDTIEEIQSYIQRNEENVENAKALATQQRENLNSLPNTRCSNKYHKPLPNYSGEDCWKLHPEKRPKNNKPVKALLAANDTSSKSNFVVDSGATTNMVNHLEYFEDIEMRKQEIELADGSTIEALGTGTIRLEFKNINLRLSNTLYIPNLATNLISIATLLKT</sequence>